<evidence type="ECO:0000313" key="2">
    <source>
        <dbReference type="EMBL" id="KFD62700.1"/>
    </source>
</evidence>
<organism evidence="2">
    <name type="scientific">Trichuris suis</name>
    <name type="common">pig whipworm</name>
    <dbReference type="NCBI Taxonomy" id="68888"/>
    <lineage>
        <taxon>Eukaryota</taxon>
        <taxon>Metazoa</taxon>
        <taxon>Ecdysozoa</taxon>
        <taxon>Nematoda</taxon>
        <taxon>Enoplea</taxon>
        <taxon>Dorylaimia</taxon>
        <taxon>Trichinellida</taxon>
        <taxon>Trichuridae</taxon>
        <taxon>Trichuris</taxon>
    </lineage>
</organism>
<proteinExistence type="predicted"/>
<dbReference type="AlphaFoldDB" id="A0A085MZQ4"/>
<name>A0A085MZQ4_9BILA</name>
<reference evidence="2 3" key="1">
    <citation type="journal article" date="2014" name="Nat. Genet.">
        <title>Genome and transcriptome of the porcine whipworm Trichuris suis.</title>
        <authorList>
            <person name="Jex A.R."/>
            <person name="Nejsum P."/>
            <person name="Schwarz E.M."/>
            <person name="Hu L."/>
            <person name="Young N.D."/>
            <person name="Hall R.S."/>
            <person name="Korhonen P.K."/>
            <person name="Liao S."/>
            <person name="Thamsborg S."/>
            <person name="Xia J."/>
            <person name="Xu P."/>
            <person name="Wang S."/>
            <person name="Scheerlinck J.P."/>
            <person name="Hofmann A."/>
            <person name="Sternberg P.W."/>
            <person name="Wang J."/>
            <person name="Gasser R.B."/>
        </authorList>
    </citation>
    <scope>NUCLEOTIDE SEQUENCE [LARGE SCALE GENOMIC DNA]</scope>
    <source>
        <strain evidence="2">DCEP-RM93F</strain>
        <strain evidence="1">DCEP-RM93M</strain>
    </source>
</reference>
<gene>
    <name evidence="1" type="ORF">M513_09158</name>
    <name evidence="2" type="ORF">M514_09158</name>
</gene>
<keyword evidence="3" id="KW-1185">Reference proteome</keyword>
<dbReference type="EMBL" id="KL363261">
    <property type="protein sequence ID" value="KFD49944.1"/>
    <property type="molecule type" value="Genomic_DNA"/>
</dbReference>
<accession>A0A085MZQ4</accession>
<dbReference type="Proteomes" id="UP000030764">
    <property type="component" value="Unassembled WGS sequence"/>
</dbReference>
<dbReference type="Proteomes" id="UP000030758">
    <property type="component" value="Unassembled WGS sequence"/>
</dbReference>
<evidence type="ECO:0000313" key="1">
    <source>
        <dbReference type="EMBL" id="KFD49944.1"/>
    </source>
</evidence>
<evidence type="ECO:0000313" key="3">
    <source>
        <dbReference type="Proteomes" id="UP000030764"/>
    </source>
</evidence>
<protein>
    <submittedName>
        <fullName evidence="2">Uncharacterized protein</fullName>
    </submittedName>
</protein>
<dbReference type="EMBL" id="KL367589">
    <property type="protein sequence ID" value="KFD62700.1"/>
    <property type="molecule type" value="Genomic_DNA"/>
</dbReference>
<sequence length="115" mass="13127">MQLQQEGGGFLEGERNEEFVHFAKAQRVKRRAYGERWNKSNCGVAVKVGKAAYSWSIEKILKNWLRFQEENVSPAKRENQLRTDAGFWRAEICLATTNGISTLNGRKLAHTLLST</sequence>